<dbReference type="OrthoDB" id="6768209at2759"/>
<gene>
    <name evidence="1" type="ORF">CALMAC_LOCUS21094</name>
</gene>
<dbReference type="Proteomes" id="UP000410492">
    <property type="component" value="Unassembled WGS sequence"/>
</dbReference>
<feature type="non-terminal residue" evidence="1">
    <location>
        <position position="1"/>
    </location>
</feature>
<name>A0A653DWV1_CALMS</name>
<reference evidence="1 2" key="1">
    <citation type="submission" date="2019-01" db="EMBL/GenBank/DDBJ databases">
        <authorList>
            <person name="Sayadi A."/>
        </authorList>
    </citation>
    <scope>NUCLEOTIDE SEQUENCE [LARGE SCALE GENOMIC DNA]</scope>
</reference>
<sequence length="145" mass="16442">NRDSGSAHPFLNKINTSPSFPPCSRIFVCKVLHLCYQTDVKQISNLEVYVGGGETSQKRWGTFTQGQIKFVDKFTRKIRLKQKERMVYTTDRDQDVDSNIVMDTRVLPLQLSAAEAMSHLDHMCALDINSRASYVRLSGIICTIV</sequence>
<dbReference type="AlphaFoldDB" id="A0A653DWV1"/>
<evidence type="ECO:0000313" key="2">
    <source>
        <dbReference type="Proteomes" id="UP000410492"/>
    </source>
</evidence>
<proteinExistence type="predicted"/>
<dbReference type="EMBL" id="CAACVG010015598">
    <property type="protein sequence ID" value="VEN64607.1"/>
    <property type="molecule type" value="Genomic_DNA"/>
</dbReference>
<keyword evidence="2" id="KW-1185">Reference proteome</keyword>
<accession>A0A653DWV1</accession>
<feature type="non-terminal residue" evidence="1">
    <location>
        <position position="145"/>
    </location>
</feature>
<protein>
    <submittedName>
        <fullName evidence="1">Uncharacterized protein</fullName>
    </submittedName>
</protein>
<organism evidence="1 2">
    <name type="scientific">Callosobruchus maculatus</name>
    <name type="common">Southern cowpea weevil</name>
    <name type="synonym">Pulse bruchid</name>
    <dbReference type="NCBI Taxonomy" id="64391"/>
    <lineage>
        <taxon>Eukaryota</taxon>
        <taxon>Metazoa</taxon>
        <taxon>Ecdysozoa</taxon>
        <taxon>Arthropoda</taxon>
        <taxon>Hexapoda</taxon>
        <taxon>Insecta</taxon>
        <taxon>Pterygota</taxon>
        <taxon>Neoptera</taxon>
        <taxon>Endopterygota</taxon>
        <taxon>Coleoptera</taxon>
        <taxon>Polyphaga</taxon>
        <taxon>Cucujiformia</taxon>
        <taxon>Chrysomeloidea</taxon>
        <taxon>Chrysomelidae</taxon>
        <taxon>Bruchinae</taxon>
        <taxon>Bruchini</taxon>
        <taxon>Callosobruchus</taxon>
    </lineage>
</organism>
<evidence type="ECO:0000313" key="1">
    <source>
        <dbReference type="EMBL" id="VEN64607.1"/>
    </source>
</evidence>